<comment type="caution">
    <text evidence="1">The sequence shown here is derived from an EMBL/GenBank/DDBJ whole genome shotgun (WGS) entry which is preliminary data.</text>
</comment>
<proteinExistence type="predicted"/>
<evidence type="ECO:0000313" key="2">
    <source>
        <dbReference type="Proteomes" id="UP000003688"/>
    </source>
</evidence>
<keyword evidence="2" id="KW-1185">Reference proteome</keyword>
<dbReference type="Proteomes" id="UP000003688">
    <property type="component" value="Unassembled WGS sequence"/>
</dbReference>
<protein>
    <submittedName>
        <fullName evidence="1">Uncharacterized protein</fullName>
    </submittedName>
</protein>
<dbReference type="AlphaFoldDB" id="B9XE90"/>
<evidence type="ECO:0000313" key="1">
    <source>
        <dbReference type="EMBL" id="EEF61981.1"/>
    </source>
</evidence>
<dbReference type="EMBL" id="ABOX02000007">
    <property type="protein sequence ID" value="EEF61981.1"/>
    <property type="molecule type" value="Genomic_DNA"/>
</dbReference>
<name>B9XE90_PEDPL</name>
<gene>
    <name evidence="1" type="ORF">Cflav_PD4644</name>
</gene>
<organism evidence="1 2">
    <name type="scientific">Pedosphaera parvula (strain Ellin514)</name>
    <dbReference type="NCBI Taxonomy" id="320771"/>
    <lineage>
        <taxon>Bacteria</taxon>
        <taxon>Pseudomonadati</taxon>
        <taxon>Verrucomicrobiota</taxon>
        <taxon>Pedosphaerae</taxon>
        <taxon>Pedosphaerales</taxon>
        <taxon>Pedosphaeraceae</taxon>
        <taxon>Pedosphaera</taxon>
    </lineage>
</organism>
<sequence length="53" mass="5837">MAVCFDSHSPRHNPGLILFGGITLLEIKTQIYSSEKAQLETDSGYKQELAGLK</sequence>
<accession>B9XE90</accession>
<reference evidence="1 2" key="1">
    <citation type="journal article" date="2011" name="J. Bacteriol.">
        <title>Genome sequence of 'Pedosphaera parvula' Ellin514, an aerobic Verrucomicrobial isolate from pasture soil.</title>
        <authorList>
            <person name="Kant R."/>
            <person name="van Passel M.W."/>
            <person name="Sangwan P."/>
            <person name="Palva A."/>
            <person name="Lucas S."/>
            <person name="Copeland A."/>
            <person name="Lapidus A."/>
            <person name="Glavina Del Rio T."/>
            <person name="Dalin E."/>
            <person name="Tice H."/>
            <person name="Bruce D."/>
            <person name="Goodwin L."/>
            <person name="Pitluck S."/>
            <person name="Chertkov O."/>
            <person name="Larimer F.W."/>
            <person name="Land M.L."/>
            <person name="Hauser L."/>
            <person name="Brettin T.S."/>
            <person name="Detter J.C."/>
            <person name="Han S."/>
            <person name="de Vos W.M."/>
            <person name="Janssen P.H."/>
            <person name="Smidt H."/>
        </authorList>
    </citation>
    <scope>NUCLEOTIDE SEQUENCE [LARGE SCALE GENOMIC DNA]</scope>
    <source>
        <strain evidence="1 2">Ellin514</strain>
    </source>
</reference>